<dbReference type="Pfam" id="PF13442">
    <property type="entry name" value="Cytochrome_CBB3"/>
    <property type="match status" value="1"/>
</dbReference>
<feature type="region of interest" description="Disordered" evidence="5">
    <location>
        <begin position="50"/>
        <end position="77"/>
    </location>
</feature>
<feature type="compositionally biased region" description="Basic and acidic residues" evidence="5">
    <location>
        <begin position="60"/>
        <end position="69"/>
    </location>
</feature>
<feature type="chain" id="PRO_5003695796" evidence="6">
    <location>
        <begin position="25"/>
        <end position="123"/>
    </location>
</feature>
<dbReference type="OrthoDB" id="8215804at2"/>
<dbReference type="STRING" id="1163408.UU9_14205"/>
<dbReference type="SUPFAM" id="SSF46626">
    <property type="entry name" value="Cytochrome c"/>
    <property type="match status" value="1"/>
</dbReference>
<dbReference type="GO" id="GO:0046872">
    <property type="term" value="F:metal ion binding"/>
    <property type="evidence" value="ECO:0007669"/>
    <property type="project" value="UniProtKB-KW"/>
</dbReference>
<reference evidence="8 9" key="1">
    <citation type="journal article" date="2012" name="J. Bacteriol.">
        <title>Genome sequences for six rhodanobacter strains, isolated from soils and the terrestrial subsurface, with variable denitrification capabilities.</title>
        <authorList>
            <person name="Kostka J.E."/>
            <person name="Green S.J."/>
            <person name="Rishishwar L."/>
            <person name="Prakash O."/>
            <person name="Katz L.S."/>
            <person name="Marino-Ramirez L."/>
            <person name="Jordan I.K."/>
            <person name="Munk C."/>
            <person name="Ivanova N."/>
            <person name="Mikhailova N."/>
            <person name="Watson D.B."/>
            <person name="Brown S.D."/>
            <person name="Palumbo A.V."/>
            <person name="Brooks S.C."/>
        </authorList>
    </citation>
    <scope>NUCLEOTIDE SEQUENCE [LARGE SCALE GENOMIC DNA]</scope>
    <source>
        <strain evidence="9">Jip2T</strain>
    </source>
</reference>
<dbReference type="eggNOG" id="COG2010">
    <property type="taxonomic scope" value="Bacteria"/>
</dbReference>
<dbReference type="Gene3D" id="1.10.760.10">
    <property type="entry name" value="Cytochrome c-like domain"/>
    <property type="match status" value="1"/>
</dbReference>
<name>I4VL75_9GAMM</name>
<evidence type="ECO:0000256" key="3">
    <source>
        <dbReference type="ARBA" id="ARBA00023004"/>
    </source>
</evidence>
<dbReference type="AlphaFoldDB" id="I4VL75"/>
<keyword evidence="9" id="KW-1185">Reference proteome</keyword>
<dbReference type="RefSeq" id="WP_007082468.1">
    <property type="nucleotide sequence ID" value="NZ_AJXU01000065.1"/>
</dbReference>
<dbReference type="Proteomes" id="UP000004210">
    <property type="component" value="Unassembled WGS sequence"/>
</dbReference>
<dbReference type="InterPro" id="IPR009056">
    <property type="entry name" value="Cyt_c-like_dom"/>
</dbReference>
<evidence type="ECO:0000313" key="8">
    <source>
        <dbReference type="EMBL" id="EIL87966.1"/>
    </source>
</evidence>
<comment type="caution">
    <text evidence="8">The sequence shown here is derived from an EMBL/GenBank/DDBJ whole genome shotgun (WGS) entry which is preliminary data.</text>
</comment>
<dbReference type="PATRIC" id="fig|1163408.3.peg.2882"/>
<keyword evidence="6" id="KW-0732">Signal</keyword>
<gene>
    <name evidence="8" type="ORF">UU9_14205</name>
</gene>
<organism evidence="8 9">
    <name type="scientific">Rhodanobacter fulvus Jip2</name>
    <dbReference type="NCBI Taxonomy" id="1163408"/>
    <lineage>
        <taxon>Bacteria</taxon>
        <taxon>Pseudomonadati</taxon>
        <taxon>Pseudomonadota</taxon>
        <taxon>Gammaproteobacteria</taxon>
        <taxon>Lysobacterales</taxon>
        <taxon>Rhodanobacteraceae</taxon>
        <taxon>Rhodanobacter</taxon>
    </lineage>
</organism>
<evidence type="ECO:0000256" key="2">
    <source>
        <dbReference type="ARBA" id="ARBA00022723"/>
    </source>
</evidence>
<keyword evidence="3 4" id="KW-0408">Iron</keyword>
<dbReference type="GO" id="GO:0020037">
    <property type="term" value="F:heme binding"/>
    <property type="evidence" value="ECO:0007669"/>
    <property type="project" value="InterPro"/>
</dbReference>
<evidence type="ECO:0000256" key="4">
    <source>
        <dbReference type="PROSITE-ProRule" id="PRU00433"/>
    </source>
</evidence>
<evidence type="ECO:0000256" key="6">
    <source>
        <dbReference type="SAM" id="SignalP"/>
    </source>
</evidence>
<evidence type="ECO:0000313" key="9">
    <source>
        <dbReference type="Proteomes" id="UP000004210"/>
    </source>
</evidence>
<sequence length="123" mass="13070">MNIRMLCLTGVLSLAGLSTFPAYADDATTRSARVYDTYCAQCHGANRDGNGINSTAMAVKPRDHTDTKGMGDTPDEELRKAIKSGGGAVNKSVLMPRWDGVLSDAEIDGLVSYLRVVSKSGSK</sequence>
<evidence type="ECO:0000256" key="5">
    <source>
        <dbReference type="SAM" id="MobiDB-lite"/>
    </source>
</evidence>
<evidence type="ECO:0000259" key="7">
    <source>
        <dbReference type="PROSITE" id="PS51007"/>
    </source>
</evidence>
<feature type="domain" description="Cytochrome c" evidence="7">
    <location>
        <begin position="26"/>
        <end position="118"/>
    </location>
</feature>
<proteinExistence type="predicted"/>
<feature type="signal peptide" evidence="6">
    <location>
        <begin position="1"/>
        <end position="24"/>
    </location>
</feature>
<keyword evidence="2 4" id="KW-0479">Metal-binding</keyword>
<protein>
    <submittedName>
        <fullName evidence="8">Cytochrome c heme-binding site</fullName>
    </submittedName>
</protein>
<dbReference type="EMBL" id="AJXU01000065">
    <property type="protein sequence ID" value="EIL87966.1"/>
    <property type="molecule type" value="Genomic_DNA"/>
</dbReference>
<dbReference type="GO" id="GO:0009055">
    <property type="term" value="F:electron transfer activity"/>
    <property type="evidence" value="ECO:0007669"/>
    <property type="project" value="InterPro"/>
</dbReference>
<dbReference type="PROSITE" id="PS51007">
    <property type="entry name" value="CYTC"/>
    <property type="match status" value="1"/>
</dbReference>
<keyword evidence="1 4" id="KW-0349">Heme</keyword>
<accession>I4VL75</accession>
<evidence type="ECO:0000256" key="1">
    <source>
        <dbReference type="ARBA" id="ARBA00022617"/>
    </source>
</evidence>
<dbReference type="InterPro" id="IPR036909">
    <property type="entry name" value="Cyt_c-like_dom_sf"/>
</dbReference>